<evidence type="ECO:0000256" key="8">
    <source>
        <dbReference type="RuleBase" id="RU003993"/>
    </source>
</evidence>
<keyword evidence="8" id="KW-1133">Transmembrane helix</keyword>
<gene>
    <name evidence="11" type="ORF">C7383_105345</name>
</gene>
<dbReference type="Proteomes" id="UP000245412">
    <property type="component" value="Unassembled WGS sequence"/>
</dbReference>
<evidence type="ECO:0000256" key="7">
    <source>
        <dbReference type="PIRSR" id="PIRSR600223-1"/>
    </source>
</evidence>
<dbReference type="CDD" id="cd06530">
    <property type="entry name" value="S26_SPase_I"/>
    <property type="match status" value="1"/>
</dbReference>
<evidence type="ECO:0000256" key="4">
    <source>
        <dbReference type="ARBA" id="ARBA00013208"/>
    </source>
</evidence>
<dbReference type="AlphaFoldDB" id="A0AB73T5E9"/>
<feature type="active site" evidence="7">
    <location>
        <position position="93"/>
    </location>
</feature>
<keyword evidence="8" id="KW-0472">Membrane</keyword>
<dbReference type="Gene3D" id="2.10.109.10">
    <property type="entry name" value="Umud Fragment, subunit A"/>
    <property type="match status" value="1"/>
</dbReference>
<feature type="domain" description="Peptidase S26" evidence="10">
    <location>
        <begin position="22"/>
        <end position="178"/>
    </location>
</feature>
<feature type="active site" evidence="7">
    <location>
        <position position="50"/>
    </location>
</feature>
<dbReference type="GO" id="GO:0005886">
    <property type="term" value="C:plasma membrane"/>
    <property type="evidence" value="ECO:0007669"/>
    <property type="project" value="UniProtKB-SubCell"/>
</dbReference>
<dbReference type="GO" id="GO:0006465">
    <property type="term" value="P:signal peptide processing"/>
    <property type="evidence" value="ECO:0007669"/>
    <property type="project" value="InterPro"/>
</dbReference>
<dbReference type="InterPro" id="IPR036286">
    <property type="entry name" value="LexA/Signal_pep-like_sf"/>
</dbReference>
<dbReference type="NCBIfam" id="TIGR02227">
    <property type="entry name" value="sigpep_I_bact"/>
    <property type="match status" value="1"/>
</dbReference>
<sequence length="189" mass="21496">MSDKGEKEEKKEKSTVGELATMLLYVAIVLVLTFLVVRYVGQRTEVSGHSMEPTLSDGDNLIVDKISYRFNDPQRFDIIVFPFQYKDNTFYIKRIIGLPGETVQIKDGVIYINGEVLEEHYGKEVMEKSGLAAEPITLADDEYFVLGDNRNASSDSREPSVGSIKRENIIGRAWLRIWPFDSFGILKHQ</sequence>
<comment type="catalytic activity">
    <reaction evidence="1 8">
        <text>Cleavage of hydrophobic, N-terminal signal or leader sequences from secreted and periplasmic proteins.</text>
        <dbReference type="EC" id="3.4.21.89"/>
    </reaction>
</comment>
<keyword evidence="8" id="KW-0812">Transmembrane</keyword>
<evidence type="ECO:0000256" key="9">
    <source>
        <dbReference type="RuleBase" id="RU362042"/>
    </source>
</evidence>
<evidence type="ECO:0000256" key="6">
    <source>
        <dbReference type="ARBA" id="ARBA00022801"/>
    </source>
</evidence>
<evidence type="ECO:0000256" key="5">
    <source>
        <dbReference type="ARBA" id="ARBA00022670"/>
    </source>
</evidence>
<reference evidence="11 12" key="1">
    <citation type="submission" date="2018-05" db="EMBL/GenBank/DDBJ databases">
        <authorList>
            <person name="Goeker M."/>
            <person name="Huntemann M."/>
            <person name="Clum A."/>
            <person name="Pillay M."/>
            <person name="Palaniappan K."/>
            <person name="Varghese N."/>
            <person name="Mikhailova N."/>
            <person name="Stamatis D."/>
            <person name="Reddy T."/>
            <person name="Daum C."/>
            <person name="Shapiro N."/>
            <person name="Ivanova N."/>
            <person name="Kyrpides N."/>
            <person name="Woyke T."/>
        </authorList>
    </citation>
    <scope>NUCLEOTIDE SEQUENCE [LARGE SCALE GENOMIC DNA]</scope>
    <source>
        <strain evidence="11 12">DSM 26524</strain>
    </source>
</reference>
<comment type="subcellular location">
    <subcellularLocation>
        <location evidence="2">Cell membrane</location>
        <topology evidence="2">Single-pass type II membrane protein</topology>
    </subcellularLocation>
    <subcellularLocation>
        <location evidence="9">Membrane</location>
        <topology evidence="9">Single-pass type II membrane protein</topology>
    </subcellularLocation>
</comment>
<evidence type="ECO:0000313" key="12">
    <source>
        <dbReference type="Proteomes" id="UP000245412"/>
    </source>
</evidence>
<keyword evidence="5 8" id="KW-0645">Protease</keyword>
<evidence type="ECO:0000256" key="2">
    <source>
        <dbReference type="ARBA" id="ARBA00004401"/>
    </source>
</evidence>
<dbReference type="PROSITE" id="PS00761">
    <property type="entry name" value="SPASE_I_3"/>
    <property type="match status" value="1"/>
</dbReference>
<dbReference type="PANTHER" id="PTHR43390:SF1">
    <property type="entry name" value="CHLOROPLAST PROCESSING PEPTIDASE"/>
    <property type="match status" value="1"/>
</dbReference>
<dbReference type="InterPro" id="IPR019756">
    <property type="entry name" value="Pept_S26A_signal_pept_1_Ser-AS"/>
</dbReference>
<dbReference type="GO" id="GO:0004252">
    <property type="term" value="F:serine-type endopeptidase activity"/>
    <property type="evidence" value="ECO:0007669"/>
    <property type="project" value="InterPro"/>
</dbReference>
<dbReference type="PRINTS" id="PR00727">
    <property type="entry name" value="LEADERPTASE"/>
</dbReference>
<comment type="similarity">
    <text evidence="3 9">Belongs to the peptidase S26 family.</text>
</comment>
<proteinExistence type="inferred from homology"/>
<name>A0AB73T5E9_9FIRM</name>
<evidence type="ECO:0000259" key="10">
    <source>
        <dbReference type="Pfam" id="PF10502"/>
    </source>
</evidence>
<accession>A0AB73T5E9</accession>
<comment type="caution">
    <text evidence="11">The sequence shown here is derived from an EMBL/GenBank/DDBJ whole genome shotgun (WGS) entry which is preliminary data.</text>
</comment>
<dbReference type="SUPFAM" id="SSF51306">
    <property type="entry name" value="LexA/Signal peptidase"/>
    <property type="match status" value="1"/>
</dbReference>
<keyword evidence="12" id="KW-1185">Reference proteome</keyword>
<organism evidence="11 12">
    <name type="scientific">Murimonas intestini</name>
    <dbReference type="NCBI Taxonomy" id="1337051"/>
    <lineage>
        <taxon>Bacteria</taxon>
        <taxon>Bacillati</taxon>
        <taxon>Bacillota</taxon>
        <taxon>Clostridia</taxon>
        <taxon>Lachnospirales</taxon>
        <taxon>Lachnospiraceae</taxon>
        <taxon>Murimonas</taxon>
    </lineage>
</organism>
<dbReference type="EC" id="3.4.21.89" evidence="4 8"/>
<keyword evidence="6 8" id="KW-0378">Hydrolase</keyword>
<dbReference type="GO" id="GO:0009003">
    <property type="term" value="F:signal peptidase activity"/>
    <property type="evidence" value="ECO:0007669"/>
    <property type="project" value="UniProtKB-EC"/>
</dbReference>
<dbReference type="InterPro" id="IPR019757">
    <property type="entry name" value="Pept_S26A_signal_pept_1_Lys-AS"/>
</dbReference>
<evidence type="ECO:0000256" key="3">
    <source>
        <dbReference type="ARBA" id="ARBA00009370"/>
    </source>
</evidence>
<evidence type="ECO:0000313" key="11">
    <source>
        <dbReference type="EMBL" id="PWJ76307.1"/>
    </source>
</evidence>
<dbReference type="InterPro" id="IPR000223">
    <property type="entry name" value="Pept_S26A_signal_pept_1"/>
</dbReference>
<dbReference type="RefSeq" id="WP_109626353.1">
    <property type="nucleotide sequence ID" value="NZ_CABJAT010000005.1"/>
</dbReference>
<protein>
    <recommendedName>
        <fullName evidence="4 8">Signal peptidase I</fullName>
        <ecNumber evidence="4 8">3.4.21.89</ecNumber>
    </recommendedName>
</protein>
<dbReference type="InterPro" id="IPR019758">
    <property type="entry name" value="Pept_S26A_signal_pept_1_CS"/>
</dbReference>
<dbReference type="InterPro" id="IPR019533">
    <property type="entry name" value="Peptidase_S26"/>
</dbReference>
<dbReference type="EMBL" id="QGGY01000005">
    <property type="protein sequence ID" value="PWJ76307.1"/>
    <property type="molecule type" value="Genomic_DNA"/>
</dbReference>
<dbReference type="Pfam" id="PF10502">
    <property type="entry name" value="Peptidase_S26"/>
    <property type="match status" value="1"/>
</dbReference>
<dbReference type="PROSITE" id="PS00501">
    <property type="entry name" value="SPASE_I_1"/>
    <property type="match status" value="1"/>
</dbReference>
<dbReference type="PROSITE" id="PS00760">
    <property type="entry name" value="SPASE_I_2"/>
    <property type="match status" value="1"/>
</dbReference>
<dbReference type="PANTHER" id="PTHR43390">
    <property type="entry name" value="SIGNAL PEPTIDASE I"/>
    <property type="match status" value="1"/>
</dbReference>
<evidence type="ECO:0000256" key="1">
    <source>
        <dbReference type="ARBA" id="ARBA00000677"/>
    </source>
</evidence>
<feature type="transmembrane region" description="Helical" evidence="8">
    <location>
        <begin position="20"/>
        <end position="41"/>
    </location>
</feature>